<accession>A0AAN8Y721</accession>
<dbReference type="AlphaFoldDB" id="A0AAN8Y721"/>
<gene>
    <name evidence="1" type="ORF">RDI58_019951</name>
</gene>
<organism evidence="1 2">
    <name type="scientific">Solanum bulbocastanum</name>
    <name type="common">Wild potato</name>
    <dbReference type="NCBI Taxonomy" id="147425"/>
    <lineage>
        <taxon>Eukaryota</taxon>
        <taxon>Viridiplantae</taxon>
        <taxon>Streptophyta</taxon>
        <taxon>Embryophyta</taxon>
        <taxon>Tracheophyta</taxon>
        <taxon>Spermatophyta</taxon>
        <taxon>Magnoliopsida</taxon>
        <taxon>eudicotyledons</taxon>
        <taxon>Gunneridae</taxon>
        <taxon>Pentapetalae</taxon>
        <taxon>asterids</taxon>
        <taxon>lamiids</taxon>
        <taxon>Solanales</taxon>
        <taxon>Solanaceae</taxon>
        <taxon>Solanoideae</taxon>
        <taxon>Solaneae</taxon>
        <taxon>Solanum</taxon>
    </lineage>
</organism>
<reference evidence="1 2" key="1">
    <citation type="submission" date="2024-02" db="EMBL/GenBank/DDBJ databases">
        <title>de novo genome assembly of Solanum bulbocastanum strain 11H21.</title>
        <authorList>
            <person name="Hosaka A.J."/>
        </authorList>
    </citation>
    <scope>NUCLEOTIDE SEQUENCE [LARGE SCALE GENOMIC DNA]</scope>
    <source>
        <tissue evidence="1">Young leaves</tissue>
    </source>
</reference>
<protein>
    <submittedName>
        <fullName evidence="1">Uncharacterized protein</fullName>
    </submittedName>
</protein>
<dbReference type="Proteomes" id="UP001371456">
    <property type="component" value="Unassembled WGS sequence"/>
</dbReference>
<name>A0AAN8Y721_SOLBU</name>
<evidence type="ECO:0000313" key="2">
    <source>
        <dbReference type="Proteomes" id="UP001371456"/>
    </source>
</evidence>
<evidence type="ECO:0000313" key="1">
    <source>
        <dbReference type="EMBL" id="KAK6782155.1"/>
    </source>
</evidence>
<comment type="caution">
    <text evidence="1">The sequence shown here is derived from an EMBL/GenBank/DDBJ whole genome shotgun (WGS) entry which is preliminary data.</text>
</comment>
<dbReference type="EMBL" id="JBANQN010000008">
    <property type="protein sequence ID" value="KAK6782155.1"/>
    <property type="molecule type" value="Genomic_DNA"/>
</dbReference>
<proteinExistence type="predicted"/>
<keyword evidence="2" id="KW-1185">Reference proteome</keyword>
<sequence>MTKKSRHLTREFYSTYVATLLNFETAEGSKKQKKEVALKSEPLDEVVIHSIGVDIPETVINRFLHGPKYTTPTMVGLYKDHHHMSRESIMR</sequence>